<dbReference type="AlphaFoldDB" id="A0AAD3SYM2"/>
<sequence length="174" mass="19683">MCIPIRLRKRRFRFPPLLLQHKMELGSKSSLRHIENPRDLGIPSAKVSAGRSSTLDHYSLNSMVQFAANAGIVDRLVDLPCLLLPSIKKYRDGSLMQFGRFVVLVAEFVYCPISRWKVGVPAALVLSSGMKLLYASTDMDPFCRFGQISSMKHFGWFWCSHRNVACAGHRLLQT</sequence>
<proteinExistence type="predicted"/>
<dbReference type="EMBL" id="BSYO01000020">
    <property type="protein sequence ID" value="GMH19492.1"/>
    <property type="molecule type" value="Genomic_DNA"/>
</dbReference>
<name>A0AAD3SYM2_NEPGR</name>
<dbReference type="Proteomes" id="UP001279734">
    <property type="component" value="Unassembled WGS sequence"/>
</dbReference>
<organism evidence="1 2">
    <name type="scientific">Nepenthes gracilis</name>
    <name type="common">Slender pitcher plant</name>
    <dbReference type="NCBI Taxonomy" id="150966"/>
    <lineage>
        <taxon>Eukaryota</taxon>
        <taxon>Viridiplantae</taxon>
        <taxon>Streptophyta</taxon>
        <taxon>Embryophyta</taxon>
        <taxon>Tracheophyta</taxon>
        <taxon>Spermatophyta</taxon>
        <taxon>Magnoliopsida</taxon>
        <taxon>eudicotyledons</taxon>
        <taxon>Gunneridae</taxon>
        <taxon>Pentapetalae</taxon>
        <taxon>Caryophyllales</taxon>
        <taxon>Nepenthaceae</taxon>
        <taxon>Nepenthes</taxon>
    </lineage>
</organism>
<evidence type="ECO:0000313" key="2">
    <source>
        <dbReference type="Proteomes" id="UP001279734"/>
    </source>
</evidence>
<reference evidence="1" key="1">
    <citation type="submission" date="2023-05" db="EMBL/GenBank/DDBJ databases">
        <title>Nepenthes gracilis genome sequencing.</title>
        <authorList>
            <person name="Fukushima K."/>
        </authorList>
    </citation>
    <scope>NUCLEOTIDE SEQUENCE</scope>
    <source>
        <strain evidence="1">SING2019-196</strain>
    </source>
</reference>
<comment type="caution">
    <text evidence="1">The sequence shown here is derived from an EMBL/GenBank/DDBJ whole genome shotgun (WGS) entry which is preliminary data.</text>
</comment>
<evidence type="ECO:0000313" key="1">
    <source>
        <dbReference type="EMBL" id="GMH19492.1"/>
    </source>
</evidence>
<gene>
    <name evidence="1" type="ORF">Nepgr_021333</name>
</gene>
<protein>
    <submittedName>
        <fullName evidence="1">Uncharacterized protein</fullName>
    </submittedName>
</protein>
<keyword evidence="2" id="KW-1185">Reference proteome</keyword>
<accession>A0AAD3SYM2</accession>